<keyword evidence="2" id="KW-1185">Reference proteome</keyword>
<dbReference type="InterPro" id="IPR021899">
    <property type="entry name" value="DUF3511"/>
</dbReference>
<protein>
    <submittedName>
        <fullName evidence="1">Uncharacterized protein</fullName>
    </submittedName>
</protein>
<dbReference type="AlphaFoldDB" id="A0A7N0UFP6"/>
<dbReference type="Pfam" id="PF12023">
    <property type="entry name" value="DUF3511"/>
    <property type="match status" value="1"/>
</dbReference>
<sequence>MEGLPRKSNKSPAGIAWPSSGLMIQQRGVLTVATRPGERLIPPACAPASYALSSPKWGKKKKKDTTEAKRKKRMALYNSYAVQGRMKATVTTGFSWMKRKYEFLVHGC</sequence>
<dbReference type="PANTHER" id="PTHR33193">
    <property type="entry name" value="DOMAIN PROTEIN, PUTATIVE (DUF3511)-RELATED"/>
    <property type="match status" value="1"/>
</dbReference>
<proteinExistence type="predicted"/>
<organism evidence="1 2">
    <name type="scientific">Kalanchoe fedtschenkoi</name>
    <name type="common">Lavender scallops</name>
    <name type="synonym">South American air plant</name>
    <dbReference type="NCBI Taxonomy" id="63787"/>
    <lineage>
        <taxon>Eukaryota</taxon>
        <taxon>Viridiplantae</taxon>
        <taxon>Streptophyta</taxon>
        <taxon>Embryophyta</taxon>
        <taxon>Tracheophyta</taxon>
        <taxon>Spermatophyta</taxon>
        <taxon>Magnoliopsida</taxon>
        <taxon>eudicotyledons</taxon>
        <taxon>Gunneridae</taxon>
        <taxon>Pentapetalae</taxon>
        <taxon>Saxifragales</taxon>
        <taxon>Crassulaceae</taxon>
        <taxon>Kalanchoe</taxon>
    </lineage>
</organism>
<dbReference type="Gramene" id="Kaladp0066s0024.1.v1.1">
    <property type="protein sequence ID" value="Kaladp0066s0024.1.v1.1.CDS.1"/>
    <property type="gene ID" value="Kaladp0066s0024.v1.1"/>
</dbReference>
<dbReference type="Proteomes" id="UP000594263">
    <property type="component" value="Unplaced"/>
</dbReference>
<dbReference type="PANTHER" id="PTHR33193:SF13">
    <property type="entry name" value="EXPRESSED PROTEIN"/>
    <property type="match status" value="1"/>
</dbReference>
<name>A0A7N0UFP6_KALFE</name>
<accession>A0A7N0UFP6</accession>
<evidence type="ECO:0000313" key="1">
    <source>
        <dbReference type="EnsemblPlants" id="Kaladp0066s0024.1.v1.1.CDS.1"/>
    </source>
</evidence>
<dbReference type="EnsemblPlants" id="Kaladp0066s0024.1.v1.1">
    <property type="protein sequence ID" value="Kaladp0066s0024.1.v1.1.CDS.1"/>
    <property type="gene ID" value="Kaladp0066s0024.v1.1"/>
</dbReference>
<evidence type="ECO:0000313" key="2">
    <source>
        <dbReference type="Proteomes" id="UP000594263"/>
    </source>
</evidence>
<reference evidence="1" key="1">
    <citation type="submission" date="2021-01" db="UniProtKB">
        <authorList>
            <consortium name="EnsemblPlants"/>
        </authorList>
    </citation>
    <scope>IDENTIFICATION</scope>
</reference>